<dbReference type="STRING" id="283909.R7T3B6"/>
<dbReference type="GO" id="GO:1990130">
    <property type="term" value="C:GATOR1 complex"/>
    <property type="evidence" value="ECO:0007669"/>
    <property type="project" value="TreeGrafter"/>
</dbReference>
<reference evidence="4" key="1">
    <citation type="submission" date="2012-12" db="EMBL/GenBank/DDBJ databases">
        <authorList>
            <person name="Hellsten U."/>
            <person name="Grimwood J."/>
            <person name="Chapman J.A."/>
            <person name="Shapiro H."/>
            <person name="Aerts A."/>
            <person name="Otillar R.P."/>
            <person name="Terry A.Y."/>
            <person name="Boore J.L."/>
            <person name="Simakov O."/>
            <person name="Marletaz F."/>
            <person name="Cho S.-J."/>
            <person name="Edsinger-Gonzales E."/>
            <person name="Havlak P."/>
            <person name="Kuo D.-H."/>
            <person name="Larsson T."/>
            <person name="Lv J."/>
            <person name="Arendt D."/>
            <person name="Savage R."/>
            <person name="Osoegawa K."/>
            <person name="de Jong P."/>
            <person name="Lindberg D.R."/>
            <person name="Seaver E.C."/>
            <person name="Weisblat D.A."/>
            <person name="Putnam N.H."/>
            <person name="Grigoriev I.V."/>
            <person name="Rokhsar D.S."/>
        </authorList>
    </citation>
    <scope>NUCLEOTIDE SEQUENCE</scope>
    <source>
        <strain evidence="4">I ESC-2004</strain>
    </source>
</reference>
<dbReference type="HOGENOM" id="CLU_2461028_0_0_1"/>
<organism evidence="2">
    <name type="scientific">Capitella teleta</name>
    <name type="common">Polychaete worm</name>
    <dbReference type="NCBI Taxonomy" id="283909"/>
    <lineage>
        <taxon>Eukaryota</taxon>
        <taxon>Metazoa</taxon>
        <taxon>Spiralia</taxon>
        <taxon>Lophotrochozoa</taxon>
        <taxon>Annelida</taxon>
        <taxon>Polychaeta</taxon>
        <taxon>Sedentaria</taxon>
        <taxon>Scolecida</taxon>
        <taxon>Capitellidae</taxon>
        <taxon>Capitella</taxon>
    </lineage>
</organism>
<dbReference type="AlphaFoldDB" id="R7T3B6"/>
<dbReference type="GO" id="GO:1904262">
    <property type="term" value="P:negative regulation of TORC1 signaling"/>
    <property type="evidence" value="ECO:0007669"/>
    <property type="project" value="TreeGrafter"/>
</dbReference>
<dbReference type="Proteomes" id="UP000014760">
    <property type="component" value="Unassembled WGS sequence"/>
</dbReference>
<dbReference type="OMA" id="TESNSAX"/>
<dbReference type="GO" id="GO:0034198">
    <property type="term" value="P:cellular response to amino acid starvation"/>
    <property type="evidence" value="ECO:0007669"/>
    <property type="project" value="TreeGrafter"/>
</dbReference>
<dbReference type="GO" id="GO:0005774">
    <property type="term" value="C:vacuolar membrane"/>
    <property type="evidence" value="ECO:0007669"/>
    <property type="project" value="TreeGrafter"/>
</dbReference>
<evidence type="ECO:0000313" key="3">
    <source>
        <dbReference type="EnsemblMetazoa" id="CapteP131156"/>
    </source>
</evidence>
<sequence length="89" mass="10189">DYLSKEEFDNIQVYIITKPKLTDKIITLNALGKKIIGCPICIEGRQYVRNALIFNLCLVVDDCVSAVKYENVIRKLAAYFTTLEVNFKL</sequence>
<evidence type="ECO:0000313" key="4">
    <source>
        <dbReference type="Proteomes" id="UP000014760"/>
    </source>
</evidence>
<dbReference type="InterPro" id="IPR009348">
    <property type="entry name" value="NPR2-like"/>
</dbReference>
<dbReference type="EMBL" id="AMQN01034561">
    <property type="status" value="NOT_ANNOTATED_CDS"/>
    <property type="molecule type" value="Genomic_DNA"/>
</dbReference>
<proteinExistence type="inferred from homology"/>
<protein>
    <submittedName>
        <fullName evidence="2 3">Uncharacterized protein</fullName>
    </submittedName>
</protein>
<accession>R7T3B6</accession>
<gene>
    <name evidence="2" type="ORF">CAPTEDRAFT_131156</name>
</gene>
<dbReference type="EMBL" id="KB312523">
    <property type="protein sequence ID" value="ELT87086.1"/>
    <property type="molecule type" value="Genomic_DNA"/>
</dbReference>
<dbReference type="GO" id="GO:0005096">
    <property type="term" value="F:GTPase activator activity"/>
    <property type="evidence" value="ECO:0007669"/>
    <property type="project" value="TreeGrafter"/>
</dbReference>
<name>R7T3B6_CAPTE</name>
<evidence type="ECO:0000256" key="1">
    <source>
        <dbReference type="ARBA" id="ARBA00008433"/>
    </source>
</evidence>
<feature type="non-terminal residue" evidence="2">
    <location>
        <position position="1"/>
    </location>
</feature>
<keyword evidence="4" id="KW-1185">Reference proteome</keyword>
<dbReference type="PANTHER" id="PTHR12991:SF10">
    <property type="entry name" value="GATOR COMPLEX PROTEIN NPRL2"/>
    <property type="match status" value="1"/>
</dbReference>
<evidence type="ECO:0000313" key="2">
    <source>
        <dbReference type="EMBL" id="ELT87086.1"/>
    </source>
</evidence>
<dbReference type="PANTHER" id="PTHR12991">
    <property type="entry name" value="NITROGEN PERMEASE REGULATOR 2/TUMOR SUPPRESSOR CANDIDATE 4"/>
    <property type="match status" value="1"/>
</dbReference>
<reference evidence="3" key="3">
    <citation type="submission" date="2015-06" db="UniProtKB">
        <authorList>
            <consortium name="EnsemblMetazoa"/>
        </authorList>
    </citation>
    <scope>IDENTIFICATION</scope>
</reference>
<reference evidence="2 4" key="2">
    <citation type="journal article" date="2013" name="Nature">
        <title>Insights into bilaterian evolution from three spiralian genomes.</title>
        <authorList>
            <person name="Simakov O."/>
            <person name="Marletaz F."/>
            <person name="Cho S.J."/>
            <person name="Edsinger-Gonzales E."/>
            <person name="Havlak P."/>
            <person name="Hellsten U."/>
            <person name="Kuo D.H."/>
            <person name="Larsson T."/>
            <person name="Lv J."/>
            <person name="Arendt D."/>
            <person name="Savage R."/>
            <person name="Osoegawa K."/>
            <person name="de Jong P."/>
            <person name="Grimwood J."/>
            <person name="Chapman J.A."/>
            <person name="Shapiro H."/>
            <person name="Aerts A."/>
            <person name="Otillar R.P."/>
            <person name="Terry A.Y."/>
            <person name="Boore J.L."/>
            <person name="Grigoriev I.V."/>
            <person name="Lindberg D.R."/>
            <person name="Seaver E.C."/>
            <person name="Weisblat D.A."/>
            <person name="Putnam N.H."/>
            <person name="Rokhsar D.S."/>
        </authorList>
    </citation>
    <scope>NUCLEOTIDE SEQUENCE</scope>
    <source>
        <strain evidence="2 4">I ESC-2004</strain>
    </source>
</reference>
<dbReference type="GO" id="GO:0010508">
    <property type="term" value="P:positive regulation of autophagy"/>
    <property type="evidence" value="ECO:0007669"/>
    <property type="project" value="TreeGrafter"/>
</dbReference>
<dbReference type="Pfam" id="PF06218">
    <property type="entry name" value="NPR2"/>
    <property type="match status" value="1"/>
</dbReference>
<comment type="similarity">
    <text evidence="1">Belongs to the NPR2 family.</text>
</comment>
<dbReference type="OrthoDB" id="338854at2759"/>
<dbReference type="EnsemblMetazoa" id="CapteT131156">
    <property type="protein sequence ID" value="CapteP131156"/>
    <property type="gene ID" value="CapteG131156"/>
</dbReference>